<evidence type="ECO:0000313" key="5">
    <source>
        <dbReference type="Proteomes" id="UP001341820"/>
    </source>
</evidence>
<dbReference type="SUPFAM" id="SSF52540">
    <property type="entry name" value="P-loop containing nucleoside triphosphate hydrolases"/>
    <property type="match status" value="1"/>
</dbReference>
<name>A0ABU6NN12_9BACI</name>
<proteinExistence type="predicted"/>
<dbReference type="Gene3D" id="3.40.50.300">
    <property type="entry name" value="P-loop containing nucleotide triphosphate hydrolases"/>
    <property type="match status" value="1"/>
</dbReference>
<dbReference type="Proteomes" id="UP001341820">
    <property type="component" value="Unassembled WGS sequence"/>
</dbReference>
<dbReference type="InterPro" id="IPR006073">
    <property type="entry name" value="GTP-bd"/>
</dbReference>
<protein>
    <submittedName>
        <fullName evidence="4">50S ribosome-binding GTPase</fullName>
    </submittedName>
</protein>
<dbReference type="NCBIfam" id="TIGR00231">
    <property type="entry name" value="small_GTP"/>
    <property type="match status" value="1"/>
</dbReference>
<evidence type="ECO:0000256" key="2">
    <source>
        <dbReference type="ARBA" id="ARBA00023134"/>
    </source>
</evidence>
<dbReference type="PANTHER" id="PTHR42714:SF6">
    <property type="entry name" value="TRANSLATION INITIATION FACTOR IF-2"/>
    <property type="match status" value="1"/>
</dbReference>
<dbReference type="InterPro" id="IPR027417">
    <property type="entry name" value="P-loop_NTPase"/>
</dbReference>
<reference evidence="4 5" key="1">
    <citation type="submission" date="2023-03" db="EMBL/GenBank/DDBJ databases">
        <title>Bacillus Genome Sequencing.</title>
        <authorList>
            <person name="Dunlap C."/>
        </authorList>
    </citation>
    <scope>NUCLEOTIDE SEQUENCE [LARGE SCALE GENOMIC DNA]</scope>
    <source>
        <strain evidence="4 5">B-4107</strain>
    </source>
</reference>
<keyword evidence="1" id="KW-0547">Nucleotide-binding</keyword>
<feature type="domain" description="G" evidence="3">
    <location>
        <begin position="31"/>
        <end position="138"/>
    </location>
</feature>
<comment type="caution">
    <text evidence="4">The sequence shown here is derived from an EMBL/GenBank/DDBJ whole genome shotgun (WGS) entry which is preliminary data.</text>
</comment>
<keyword evidence="5" id="KW-1185">Reference proteome</keyword>
<dbReference type="EMBL" id="JAROAS010000034">
    <property type="protein sequence ID" value="MED4129412.1"/>
    <property type="molecule type" value="Genomic_DNA"/>
</dbReference>
<accession>A0ABU6NN12</accession>
<gene>
    <name evidence="4" type="ORF">P5F74_14845</name>
</gene>
<evidence type="ECO:0000259" key="3">
    <source>
        <dbReference type="Pfam" id="PF01926"/>
    </source>
</evidence>
<evidence type="ECO:0000313" key="4">
    <source>
        <dbReference type="EMBL" id="MED4129412.1"/>
    </source>
</evidence>
<dbReference type="Pfam" id="PF01926">
    <property type="entry name" value="MMR_HSR1"/>
    <property type="match status" value="1"/>
</dbReference>
<dbReference type="PANTHER" id="PTHR42714">
    <property type="entry name" value="TRNA MODIFICATION GTPASE GTPBP3"/>
    <property type="match status" value="1"/>
</dbReference>
<keyword evidence="2" id="KW-0342">GTP-binding</keyword>
<dbReference type="RefSeq" id="WP_187204465.1">
    <property type="nucleotide sequence ID" value="NZ_JAROAS010000034.1"/>
</dbReference>
<organism evidence="4 5">
    <name type="scientific">Shouchella miscanthi</name>
    <dbReference type="NCBI Taxonomy" id="2598861"/>
    <lineage>
        <taxon>Bacteria</taxon>
        <taxon>Bacillati</taxon>
        <taxon>Bacillota</taxon>
        <taxon>Bacilli</taxon>
        <taxon>Bacillales</taxon>
        <taxon>Bacillaceae</taxon>
        <taxon>Shouchella</taxon>
    </lineage>
</organism>
<sequence length="340" mass="37450">MASKFDAAFNQTFNEQMENINRSLEEDVLFALIGDINTGKSTTINALFGANVAPTSGLPGKTIEIKKYAYKKHIQFVDTPGLNDVVQTHSQETIHFYKDADVVLFFLNAAGTVLSDTEAKELEKLATINKDILIVLNKVDIADDVPSLLHYIQEKTSYRFKVIPLSSKTGFNLGELEDHIADILQKKNKELQFAKALNDKSRIANKWINRSSLAAASAGAIPVPGSDIVPITAVQVGLMIKLAKLYEKTITKDRAKELIVTNLVSNIGRTAFRQLSKFVPGWGSAISAGVAGTLTWSLGKAIKKIYEQGLDLNVETLVTYTKKFKRERESAKKDKNSSPS</sequence>
<dbReference type="InterPro" id="IPR005225">
    <property type="entry name" value="Small_GTP-bd"/>
</dbReference>
<evidence type="ECO:0000256" key="1">
    <source>
        <dbReference type="ARBA" id="ARBA00022741"/>
    </source>
</evidence>